<dbReference type="RefSeq" id="WP_003745037.1">
    <property type="nucleotide sequence ID" value="NZ_ACDX02000036.1"/>
</dbReference>
<organism evidence="1 2">
    <name type="scientific">Neisseria mucosa (strain ATCC 25996 / DSM 4631 / NCTC 10774 / M26)</name>
    <dbReference type="NCBI Taxonomy" id="546266"/>
    <lineage>
        <taxon>Bacteria</taxon>
        <taxon>Pseudomonadati</taxon>
        <taxon>Pseudomonadota</taxon>
        <taxon>Betaproteobacteria</taxon>
        <taxon>Neisseriales</taxon>
        <taxon>Neisseriaceae</taxon>
        <taxon>Neisseria</taxon>
    </lineage>
</organism>
<dbReference type="STRING" id="546266.NEIMUCOT_06580"/>
<comment type="caution">
    <text evidence="1">The sequence shown here is derived from an EMBL/GenBank/DDBJ whole genome shotgun (WGS) entry which is preliminary data.</text>
</comment>
<evidence type="ECO:0000313" key="2">
    <source>
        <dbReference type="Proteomes" id="UP000003344"/>
    </source>
</evidence>
<gene>
    <name evidence="1" type="ORF">NEIMUCOT_06580</name>
</gene>
<proteinExistence type="predicted"/>
<dbReference type="AlphaFoldDB" id="D3A0Y9"/>
<evidence type="ECO:0000313" key="1">
    <source>
        <dbReference type="EMBL" id="EFC86992.1"/>
    </source>
</evidence>
<dbReference type="Proteomes" id="UP000003344">
    <property type="component" value="Unassembled WGS sequence"/>
</dbReference>
<accession>D3A0Y9</accession>
<protein>
    <recommendedName>
        <fullName evidence="3">RiboL-PSP-HEPN domain-containing protein</fullName>
    </recommendedName>
</protein>
<evidence type="ECO:0008006" key="3">
    <source>
        <dbReference type="Google" id="ProtNLM"/>
    </source>
</evidence>
<sequence length="180" mass="20994">MVNQSDYVNHLKKRMYYSIEQRFYLESISCSYAIVENRTKRIVEHLGKSASGMRLDKKMEYIYESIKNKQNKSDPKMKKLIGYLKYRISPELMQIDPLKDYNNWKMGLNHSANSNSGNKLYHFKQLRNELTHELATYDSGNPALINFDSYSDLAELGKEVADGLLKIAIGMKAKKRRLNL</sequence>
<name>D3A0Y9_NEIM2</name>
<reference evidence="1 2" key="1">
    <citation type="submission" date="2009-10" db="EMBL/GenBank/DDBJ databases">
        <authorList>
            <person name="Weinstock G."/>
            <person name="Sodergren E."/>
            <person name="Clifton S."/>
            <person name="Fulton L."/>
            <person name="Fulton B."/>
            <person name="Courtney L."/>
            <person name="Fronick C."/>
            <person name="Harrison M."/>
            <person name="Strong C."/>
            <person name="Farmer C."/>
            <person name="Delahaunty K."/>
            <person name="Markovic C."/>
            <person name="Hall O."/>
            <person name="Minx P."/>
            <person name="Tomlinson C."/>
            <person name="Mitreva M."/>
            <person name="Nelson J."/>
            <person name="Hou S."/>
            <person name="Wollam A."/>
            <person name="Pepin K.H."/>
            <person name="Johnson M."/>
            <person name="Bhonagiri V."/>
            <person name="Nash W.E."/>
            <person name="Warren W."/>
            <person name="Chinwalla A."/>
            <person name="Mardis E.R."/>
            <person name="Wilson R.K."/>
        </authorList>
    </citation>
    <scope>NUCLEOTIDE SEQUENCE [LARGE SCALE GENOMIC DNA]</scope>
    <source>
        <strain evidence="2">ATCC 25996 / DSM 4631 / NCTC 10774 / M26</strain>
    </source>
</reference>
<dbReference type="EMBL" id="ACDX02000036">
    <property type="protein sequence ID" value="EFC86992.1"/>
    <property type="molecule type" value="Genomic_DNA"/>
</dbReference>